<dbReference type="RefSeq" id="WP_019553702.1">
    <property type="nucleotide sequence ID" value="NZ_FNZK01000013.1"/>
</dbReference>
<dbReference type="AlphaFoldDB" id="A0A1H7AP12"/>
<dbReference type="PROSITE" id="PS00211">
    <property type="entry name" value="ABC_TRANSPORTER_1"/>
    <property type="match status" value="1"/>
</dbReference>
<feature type="domain" description="ABC transporter" evidence="7">
    <location>
        <begin position="2"/>
        <end position="239"/>
    </location>
</feature>
<name>A0A1H7AP12_9FIRM</name>
<dbReference type="InterPro" id="IPR027417">
    <property type="entry name" value="P-loop_NTPase"/>
</dbReference>
<evidence type="ECO:0000256" key="2">
    <source>
        <dbReference type="ARBA" id="ARBA00022448"/>
    </source>
</evidence>
<evidence type="ECO:0000256" key="3">
    <source>
        <dbReference type="ARBA" id="ARBA00022475"/>
    </source>
</evidence>
<dbReference type="InterPro" id="IPR050086">
    <property type="entry name" value="MetN_ABC_transporter-like"/>
</dbReference>
<dbReference type="PANTHER" id="PTHR43166">
    <property type="entry name" value="AMINO ACID IMPORT ATP-BINDING PROTEIN"/>
    <property type="match status" value="1"/>
</dbReference>
<dbReference type="PANTHER" id="PTHR43166:SF35">
    <property type="entry name" value="L-CYSTINE IMPORT ATP-BINDING PROTEIN TCYN"/>
    <property type="match status" value="1"/>
</dbReference>
<evidence type="ECO:0000256" key="1">
    <source>
        <dbReference type="ARBA" id="ARBA00004202"/>
    </source>
</evidence>
<organism evidence="8 9">
    <name type="scientific">Propionispira arboris</name>
    <dbReference type="NCBI Taxonomy" id="84035"/>
    <lineage>
        <taxon>Bacteria</taxon>
        <taxon>Bacillati</taxon>
        <taxon>Bacillota</taxon>
        <taxon>Negativicutes</taxon>
        <taxon>Selenomonadales</taxon>
        <taxon>Selenomonadaceae</taxon>
        <taxon>Propionispira</taxon>
    </lineage>
</organism>
<dbReference type="STRING" id="84035.SAMN05660742_11375"/>
<dbReference type="InterPro" id="IPR003593">
    <property type="entry name" value="AAA+_ATPase"/>
</dbReference>
<dbReference type="PROSITE" id="PS50893">
    <property type="entry name" value="ABC_TRANSPORTER_2"/>
    <property type="match status" value="1"/>
</dbReference>
<dbReference type="GO" id="GO:0016887">
    <property type="term" value="F:ATP hydrolysis activity"/>
    <property type="evidence" value="ECO:0007669"/>
    <property type="project" value="InterPro"/>
</dbReference>
<accession>A0A1H7AP12</accession>
<proteinExistence type="predicted"/>
<dbReference type="InterPro" id="IPR017871">
    <property type="entry name" value="ABC_transporter-like_CS"/>
</dbReference>
<dbReference type="GO" id="GO:0015424">
    <property type="term" value="F:ABC-type amino acid transporter activity"/>
    <property type="evidence" value="ECO:0007669"/>
    <property type="project" value="InterPro"/>
</dbReference>
<dbReference type="InterPro" id="IPR030679">
    <property type="entry name" value="ABC_ATPase_HisP-typ"/>
</dbReference>
<protein>
    <submittedName>
        <fullName evidence="8">Amino acid ABC transporter ATP-binding protein, PAAT family (TC 3.A.1.3.-)</fullName>
    </submittedName>
</protein>
<reference evidence="8 9" key="1">
    <citation type="submission" date="2016-10" db="EMBL/GenBank/DDBJ databases">
        <authorList>
            <person name="de Groot N.N."/>
        </authorList>
    </citation>
    <scope>NUCLEOTIDE SEQUENCE [LARGE SCALE GENOMIC DNA]</scope>
    <source>
        <strain evidence="8 9">DSM 2179</strain>
    </source>
</reference>
<keyword evidence="5 8" id="KW-0067">ATP-binding</keyword>
<evidence type="ECO:0000259" key="7">
    <source>
        <dbReference type="PROSITE" id="PS50893"/>
    </source>
</evidence>
<sequence>MLKVKNIYKKYKQEEVLKGVDITVEKGDVVVVLGPSGSGKTTLLRCMNFLERADQGEMEFDTISIDMHKVSSKEIGKIRQKTAFVFQNYNLFQNKTALENVTTGLIVGRGIVKTKAVEIGMKALEKVGLADRASFYPSQLSGGQQQRVGIARAIAVEPDVILFDEPTSALDPELVGEVLAVIKQLAKEGKTMVIVTHEMKFAADVATNVVFMADGKIVEEGPPKEIFLRPKEERTKTFLRRILPQEEYNI</sequence>
<keyword evidence="6" id="KW-0472">Membrane</keyword>
<evidence type="ECO:0000313" key="9">
    <source>
        <dbReference type="Proteomes" id="UP000199662"/>
    </source>
</evidence>
<dbReference type="SMART" id="SM00382">
    <property type="entry name" value="AAA"/>
    <property type="match status" value="1"/>
</dbReference>
<keyword evidence="9" id="KW-1185">Reference proteome</keyword>
<dbReference type="SUPFAM" id="SSF52540">
    <property type="entry name" value="P-loop containing nucleoside triphosphate hydrolases"/>
    <property type="match status" value="1"/>
</dbReference>
<evidence type="ECO:0000256" key="4">
    <source>
        <dbReference type="ARBA" id="ARBA00022741"/>
    </source>
</evidence>
<dbReference type="GO" id="GO:0005886">
    <property type="term" value="C:plasma membrane"/>
    <property type="evidence" value="ECO:0007669"/>
    <property type="project" value="UniProtKB-SubCell"/>
</dbReference>
<keyword evidence="4" id="KW-0547">Nucleotide-binding</keyword>
<comment type="subcellular location">
    <subcellularLocation>
        <location evidence="1">Cell membrane</location>
        <topology evidence="1">Peripheral membrane protein</topology>
    </subcellularLocation>
</comment>
<dbReference type="Pfam" id="PF00005">
    <property type="entry name" value="ABC_tran"/>
    <property type="match status" value="1"/>
</dbReference>
<dbReference type="CDD" id="cd03262">
    <property type="entry name" value="ABC_HisP_GlnQ"/>
    <property type="match status" value="1"/>
</dbReference>
<evidence type="ECO:0000256" key="5">
    <source>
        <dbReference type="ARBA" id="ARBA00022840"/>
    </source>
</evidence>
<evidence type="ECO:0000256" key="6">
    <source>
        <dbReference type="ARBA" id="ARBA00023136"/>
    </source>
</evidence>
<dbReference type="Proteomes" id="UP000199662">
    <property type="component" value="Unassembled WGS sequence"/>
</dbReference>
<gene>
    <name evidence="8" type="ORF">SAMN05660742_11375</name>
</gene>
<dbReference type="InterPro" id="IPR003439">
    <property type="entry name" value="ABC_transporter-like_ATP-bd"/>
</dbReference>
<evidence type="ECO:0000313" key="8">
    <source>
        <dbReference type="EMBL" id="SEJ67309.1"/>
    </source>
</evidence>
<dbReference type="GO" id="GO:0005524">
    <property type="term" value="F:ATP binding"/>
    <property type="evidence" value="ECO:0007669"/>
    <property type="project" value="UniProtKB-KW"/>
</dbReference>
<keyword evidence="3" id="KW-1003">Cell membrane</keyword>
<dbReference type="EMBL" id="FNZK01000013">
    <property type="protein sequence ID" value="SEJ67309.1"/>
    <property type="molecule type" value="Genomic_DNA"/>
</dbReference>
<dbReference type="Gene3D" id="3.40.50.300">
    <property type="entry name" value="P-loop containing nucleotide triphosphate hydrolases"/>
    <property type="match status" value="1"/>
</dbReference>
<dbReference type="PIRSF" id="PIRSF039085">
    <property type="entry name" value="ABC_ATPase_HisP"/>
    <property type="match status" value="1"/>
</dbReference>
<keyword evidence="2" id="KW-0813">Transport</keyword>